<dbReference type="AlphaFoldDB" id="A0A4Q5J4Y6"/>
<comment type="caution">
    <text evidence="2">The sequence shown here is derived from an EMBL/GenBank/DDBJ whole genome shotgun (WGS) entry which is preliminary data.</text>
</comment>
<accession>A0A4Q5J4Y6</accession>
<reference evidence="2 3" key="1">
    <citation type="submission" date="2019-01" db="EMBL/GenBank/DDBJ databases">
        <title>Nocardioides guangzhouensis sp. nov., an actinobacterium isolated from soil.</title>
        <authorList>
            <person name="Fu Y."/>
            <person name="Cai Y."/>
            <person name="Lin Z."/>
            <person name="Chen P."/>
        </authorList>
    </citation>
    <scope>NUCLEOTIDE SEQUENCE [LARGE SCALE GENOMIC DNA]</scope>
    <source>
        <strain evidence="2 3">NBRC 105384</strain>
    </source>
</reference>
<dbReference type="EMBL" id="SDPU01000020">
    <property type="protein sequence ID" value="RYU12818.1"/>
    <property type="molecule type" value="Genomic_DNA"/>
</dbReference>
<organism evidence="2 3">
    <name type="scientific">Nocardioides iriomotensis</name>
    <dbReference type="NCBI Taxonomy" id="715784"/>
    <lineage>
        <taxon>Bacteria</taxon>
        <taxon>Bacillati</taxon>
        <taxon>Actinomycetota</taxon>
        <taxon>Actinomycetes</taxon>
        <taxon>Propionibacteriales</taxon>
        <taxon>Nocardioidaceae</taxon>
        <taxon>Nocardioides</taxon>
    </lineage>
</organism>
<keyword evidence="3" id="KW-1185">Reference proteome</keyword>
<evidence type="ECO:0000313" key="3">
    <source>
        <dbReference type="Proteomes" id="UP000291189"/>
    </source>
</evidence>
<dbReference type="CDD" id="cd00146">
    <property type="entry name" value="PKD"/>
    <property type="match status" value="1"/>
</dbReference>
<evidence type="ECO:0000256" key="1">
    <source>
        <dbReference type="SAM" id="SignalP"/>
    </source>
</evidence>
<feature type="signal peptide" evidence="1">
    <location>
        <begin position="1"/>
        <end position="30"/>
    </location>
</feature>
<dbReference type="Gene3D" id="2.60.40.10">
    <property type="entry name" value="Immunoglobulins"/>
    <property type="match status" value="1"/>
</dbReference>
<proteinExistence type="predicted"/>
<evidence type="ECO:0008006" key="4">
    <source>
        <dbReference type="Google" id="ProtNLM"/>
    </source>
</evidence>
<evidence type="ECO:0000313" key="2">
    <source>
        <dbReference type="EMBL" id="RYU12818.1"/>
    </source>
</evidence>
<name>A0A4Q5J4Y6_9ACTN</name>
<dbReference type="Proteomes" id="UP000291189">
    <property type="component" value="Unassembled WGS sequence"/>
</dbReference>
<dbReference type="RefSeq" id="WP_129986637.1">
    <property type="nucleotide sequence ID" value="NZ_SDPU01000020.1"/>
</dbReference>
<gene>
    <name evidence="2" type="ORF">ETU37_07570</name>
</gene>
<feature type="chain" id="PRO_5020488147" description="PKD domain-containing protein" evidence="1">
    <location>
        <begin position="31"/>
        <end position="253"/>
    </location>
</feature>
<protein>
    <recommendedName>
        <fullName evidence="4">PKD domain-containing protein</fullName>
    </recommendedName>
</protein>
<sequence length="253" mass="26973">MTVSQRARALTAASSATVLLGVLVPGGATAAAGDTEPPVGSFVVLSASSSDDPGPLTVEVVQNSLKDDRTPTADIVREVSWGTGVGYEPWRKGTSISFAYTSVGRYDLRVRVTDRAGNSSVEDLGTVVVSDSFAPKLTVNRPASDRRTAWRAVRGYARDVGLAGMDFVRVKSWQQRTRGWYAYQGEERGWVRTDSEARAKAAAVAVRVPTTTNGAWKVALEGVRAGGLVVRTFARDAAGNRSKAVAVRRTLVD</sequence>
<dbReference type="OrthoDB" id="3784043at2"/>
<keyword evidence="1" id="KW-0732">Signal</keyword>
<dbReference type="InterPro" id="IPR013783">
    <property type="entry name" value="Ig-like_fold"/>
</dbReference>
<dbReference type="GO" id="GO:0005975">
    <property type="term" value="P:carbohydrate metabolic process"/>
    <property type="evidence" value="ECO:0007669"/>
    <property type="project" value="UniProtKB-ARBA"/>
</dbReference>